<feature type="compositionally biased region" description="Polar residues" evidence="8">
    <location>
        <begin position="610"/>
        <end position="631"/>
    </location>
</feature>
<dbReference type="PANTHER" id="PTHR21541:SF3">
    <property type="entry name" value="STRUCTURE-SPECIFIC ENDONUCLEASE SUBUNIT SLX4"/>
    <property type="match status" value="1"/>
</dbReference>
<evidence type="ECO:0000313" key="10">
    <source>
        <dbReference type="EMBL" id="EFA07432.1"/>
    </source>
</evidence>
<keyword evidence="11" id="KW-1185">Reference proteome</keyword>
<keyword evidence="9" id="KW-0812">Transmembrane</keyword>
<feature type="compositionally biased region" description="Polar residues" evidence="8">
    <location>
        <begin position="589"/>
        <end position="600"/>
    </location>
</feature>
<dbReference type="CDD" id="cd22999">
    <property type="entry name" value="SAP_SLX4"/>
    <property type="match status" value="1"/>
</dbReference>
<accession>D6WRQ7</accession>
<feature type="compositionally biased region" description="Basic and acidic residues" evidence="8">
    <location>
        <begin position="489"/>
        <end position="498"/>
    </location>
</feature>
<keyword evidence="4" id="KW-0233">DNA recombination</keyword>
<dbReference type="HOGENOM" id="CLU_309563_0_0_1"/>
<evidence type="ECO:0000313" key="11">
    <source>
        <dbReference type="Proteomes" id="UP000007266"/>
    </source>
</evidence>
<feature type="region of interest" description="Disordered" evidence="8">
    <location>
        <begin position="589"/>
        <end position="651"/>
    </location>
</feature>
<feature type="compositionally biased region" description="Polar residues" evidence="8">
    <location>
        <begin position="412"/>
        <end position="422"/>
    </location>
</feature>
<sequence length="1014" mass="114765">MANRNIDESLRKPRRTKGTPFYVQRNYYAGGVIAVGGLFWLLFELWPEAQKLKKSYLEGKFDDSPETRRRFMATSLVTKGGYLELFSALKAREDAKEDELYTDKTKPQPCATKTGKISKYFAKITKDNAEGSESSGSFSDSPYKNCLSEVKLDDSAGNLADFETPKAINKVSKIANAKPPCKNVKKRKKTQVPLTKFVEDNFKHVDVNPDHLQMALALSESTYAAENPGQTLSSQEKIDSFRGAFEKFGFGYNKSRVSVQEKKERLDPAKKSKKSRYRHVTPILKIRTSEERESLISSKVSLILAQNERTRLPKAQETLKLFSAFLQKLTKRKIFPINNLALEELNEEGRFYVQGFEPSTGSSCGRFLKDWGSIPGRERTPERVITSNVPKLSQSYLQSDKENLEPEENAFRENSPQPSPWTRLSVCESPNFIYNDSLFASEKREERRNSRVIDLTNSDESSNENKNFECNTSQIIYGKFPSPAVKLGEEDFSKRGDDNPFSSEISSVISPNKDASSPSGRSEEGVNSSFQIYNSPKLCLSPQLSPITPSYQGVKRSRDCISPDLFESESEHQLSRNNEEEMECFDLTQSDNEETTSFHVSRSAPDDSVESSLNVTEYVNNLLSGDQTSPQPRRLEKISTSDDDSPEKSCSQESIYISDDEVNYSSVFSEKKVQYEFSDDEEFDIPDMELSLSERLGLKNSPNFSDLSKAGPSDTITNEDSPLKACSPPLETFNSTLQQVSPNNEKVELEDFSIDRQENLGEKTQYNFSNDEEFGISNMGLSLSERLRLKSAPKASNLSEAGSSHEISDHGNSPVRPLSPQMVEFEDQSPDKQDMETPNKSSIIIKTDNVTPMANYDEMNTPQVCKELDKFGLKPLKRSKGAKLLKYIYEATHPIVEDNDGKIVKKRRTNNLVQFNDIIGDVGEEEELIFERTQSKRIASCRLPLHIAWHNLVMSNPKIREDILLYEPLQLENLHSMLKEQGFKYNIQDLLTFLDKKCITIRTAQGQRSIGKKQ</sequence>
<evidence type="ECO:0000256" key="2">
    <source>
        <dbReference type="ARBA" id="ARBA00006661"/>
    </source>
</evidence>
<evidence type="ECO:0000256" key="9">
    <source>
        <dbReference type="SAM" id="Phobius"/>
    </source>
</evidence>
<dbReference type="EMBL" id="KQ971354">
    <property type="protein sequence ID" value="EFA07432.1"/>
    <property type="molecule type" value="Genomic_DNA"/>
</dbReference>
<dbReference type="GO" id="GO:0033557">
    <property type="term" value="C:Slx1-Slx4 complex"/>
    <property type="evidence" value="ECO:0000318"/>
    <property type="project" value="GO_Central"/>
</dbReference>
<feature type="region of interest" description="Disordered" evidence="8">
    <location>
        <begin position="489"/>
        <end position="527"/>
    </location>
</feature>
<dbReference type="FunCoup" id="D6WRQ7">
    <property type="interactions" value="5"/>
</dbReference>
<dbReference type="eggNOG" id="ENOG502S74K">
    <property type="taxonomic scope" value="Eukaryota"/>
</dbReference>
<feature type="transmembrane region" description="Helical" evidence="9">
    <location>
        <begin position="27"/>
        <end position="46"/>
    </location>
</feature>
<evidence type="ECO:0000256" key="1">
    <source>
        <dbReference type="ARBA" id="ARBA00004123"/>
    </source>
</evidence>
<protein>
    <recommendedName>
        <fullName evidence="7">Structure-specific endonuclease subunit SLX4</fullName>
    </recommendedName>
</protein>
<name>D6WRQ7_TRICA</name>
<reference evidence="10 11" key="1">
    <citation type="journal article" date="2008" name="Nature">
        <title>The genome of the model beetle and pest Tribolium castaneum.</title>
        <authorList>
            <consortium name="Tribolium Genome Sequencing Consortium"/>
            <person name="Richards S."/>
            <person name="Gibbs R.A."/>
            <person name="Weinstock G.M."/>
            <person name="Brown S.J."/>
            <person name="Denell R."/>
            <person name="Beeman R.W."/>
            <person name="Gibbs R."/>
            <person name="Beeman R.W."/>
            <person name="Brown S.J."/>
            <person name="Bucher G."/>
            <person name="Friedrich M."/>
            <person name="Grimmelikhuijzen C.J."/>
            <person name="Klingler M."/>
            <person name="Lorenzen M."/>
            <person name="Richards S."/>
            <person name="Roth S."/>
            <person name="Schroder R."/>
            <person name="Tautz D."/>
            <person name="Zdobnov E.M."/>
            <person name="Muzny D."/>
            <person name="Gibbs R.A."/>
            <person name="Weinstock G.M."/>
            <person name="Attaway T."/>
            <person name="Bell S."/>
            <person name="Buhay C.J."/>
            <person name="Chandrabose M.N."/>
            <person name="Chavez D."/>
            <person name="Clerk-Blankenburg K.P."/>
            <person name="Cree A."/>
            <person name="Dao M."/>
            <person name="Davis C."/>
            <person name="Chacko J."/>
            <person name="Dinh H."/>
            <person name="Dugan-Rocha S."/>
            <person name="Fowler G."/>
            <person name="Garner T.T."/>
            <person name="Garnes J."/>
            <person name="Gnirke A."/>
            <person name="Hawes A."/>
            <person name="Hernandez J."/>
            <person name="Hines S."/>
            <person name="Holder M."/>
            <person name="Hume J."/>
            <person name="Jhangiani S.N."/>
            <person name="Joshi V."/>
            <person name="Khan Z.M."/>
            <person name="Jackson L."/>
            <person name="Kovar C."/>
            <person name="Kowis A."/>
            <person name="Lee S."/>
            <person name="Lewis L.R."/>
            <person name="Margolis J."/>
            <person name="Morgan M."/>
            <person name="Nazareth L.V."/>
            <person name="Nguyen N."/>
            <person name="Okwuonu G."/>
            <person name="Parker D."/>
            <person name="Richards S."/>
            <person name="Ruiz S.J."/>
            <person name="Santibanez J."/>
            <person name="Savard J."/>
            <person name="Scherer S.E."/>
            <person name="Schneider B."/>
            <person name="Sodergren E."/>
            <person name="Tautz D."/>
            <person name="Vattahil S."/>
            <person name="Villasana D."/>
            <person name="White C.S."/>
            <person name="Wright R."/>
            <person name="Park Y."/>
            <person name="Beeman R.W."/>
            <person name="Lord J."/>
            <person name="Oppert B."/>
            <person name="Lorenzen M."/>
            <person name="Brown S."/>
            <person name="Wang L."/>
            <person name="Savard J."/>
            <person name="Tautz D."/>
            <person name="Richards S."/>
            <person name="Weinstock G."/>
            <person name="Gibbs R.A."/>
            <person name="Liu Y."/>
            <person name="Worley K."/>
            <person name="Weinstock G."/>
            <person name="Elsik C.G."/>
            <person name="Reese J.T."/>
            <person name="Elhaik E."/>
            <person name="Landan G."/>
            <person name="Graur D."/>
            <person name="Arensburger P."/>
            <person name="Atkinson P."/>
            <person name="Beeman R.W."/>
            <person name="Beidler J."/>
            <person name="Brown S.J."/>
            <person name="Demuth J.P."/>
            <person name="Drury D.W."/>
            <person name="Du Y.Z."/>
            <person name="Fujiwara H."/>
            <person name="Lorenzen M."/>
            <person name="Maselli V."/>
            <person name="Osanai M."/>
            <person name="Park Y."/>
            <person name="Robertson H.M."/>
            <person name="Tu Z."/>
            <person name="Wang J.J."/>
            <person name="Wang S."/>
            <person name="Richards S."/>
            <person name="Song H."/>
            <person name="Zhang L."/>
            <person name="Sodergren E."/>
            <person name="Werner D."/>
            <person name="Stanke M."/>
            <person name="Morgenstern B."/>
            <person name="Solovyev V."/>
            <person name="Kosarev P."/>
            <person name="Brown G."/>
            <person name="Chen H.C."/>
            <person name="Ermolaeva O."/>
            <person name="Hlavina W."/>
            <person name="Kapustin Y."/>
            <person name="Kiryutin B."/>
            <person name="Kitts P."/>
            <person name="Maglott D."/>
            <person name="Pruitt K."/>
            <person name="Sapojnikov V."/>
            <person name="Souvorov A."/>
            <person name="Mackey A.J."/>
            <person name="Waterhouse R.M."/>
            <person name="Wyder S."/>
            <person name="Zdobnov E.M."/>
            <person name="Zdobnov E.M."/>
            <person name="Wyder S."/>
            <person name="Kriventseva E.V."/>
            <person name="Kadowaki T."/>
            <person name="Bork P."/>
            <person name="Aranda M."/>
            <person name="Bao R."/>
            <person name="Beermann A."/>
            <person name="Berns N."/>
            <person name="Bolognesi R."/>
            <person name="Bonneton F."/>
            <person name="Bopp D."/>
            <person name="Brown S.J."/>
            <person name="Bucher G."/>
            <person name="Butts T."/>
            <person name="Chaumot A."/>
            <person name="Denell R.E."/>
            <person name="Ferrier D.E."/>
            <person name="Friedrich M."/>
            <person name="Gordon C.M."/>
            <person name="Jindra M."/>
            <person name="Klingler M."/>
            <person name="Lan Q."/>
            <person name="Lattorff H.M."/>
            <person name="Laudet V."/>
            <person name="von Levetsow C."/>
            <person name="Liu Z."/>
            <person name="Lutz R."/>
            <person name="Lynch J.A."/>
            <person name="da Fonseca R.N."/>
            <person name="Posnien N."/>
            <person name="Reuter R."/>
            <person name="Roth S."/>
            <person name="Savard J."/>
            <person name="Schinko J.B."/>
            <person name="Schmitt C."/>
            <person name="Schoppmeier M."/>
            <person name="Schroder R."/>
            <person name="Shippy T.D."/>
            <person name="Simonnet F."/>
            <person name="Marques-Souza H."/>
            <person name="Tautz D."/>
            <person name="Tomoyasu Y."/>
            <person name="Trauner J."/>
            <person name="Van der Zee M."/>
            <person name="Vervoort M."/>
            <person name="Wittkopp N."/>
            <person name="Wimmer E.A."/>
            <person name="Yang X."/>
            <person name="Jones A.K."/>
            <person name="Sattelle D.B."/>
            <person name="Ebert P.R."/>
            <person name="Nelson D."/>
            <person name="Scott J.G."/>
            <person name="Beeman R.W."/>
            <person name="Muthukrishnan S."/>
            <person name="Kramer K.J."/>
            <person name="Arakane Y."/>
            <person name="Beeman R.W."/>
            <person name="Zhu Q."/>
            <person name="Hogenkamp D."/>
            <person name="Dixit R."/>
            <person name="Oppert B."/>
            <person name="Jiang H."/>
            <person name="Zou Z."/>
            <person name="Marshall J."/>
            <person name="Elpidina E."/>
            <person name="Vinokurov K."/>
            <person name="Oppert C."/>
            <person name="Zou Z."/>
            <person name="Evans J."/>
            <person name="Lu Z."/>
            <person name="Zhao P."/>
            <person name="Sumathipala N."/>
            <person name="Altincicek B."/>
            <person name="Vilcinskas A."/>
            <person name="Williams M."/>
            <person name="Hultmark D."/>
            <person name="Hetru C."/>
            <person name="Jiang H."/>
            <person name="Grimmelikhuijzen C.J."/>
            <person name="Hauser F."/>
            <person name="Cazzamali G."/>
            <person name="Williamson M."/>
            <person name="Park Y."/>
            <person name="Li B."/>
            <person name="Tanaka Y."/>
            <person name="Predel R."/>
            <person name="Neupert S."/>
            <person name="Schachtner J."/>
            <person name="Verleyen P."/>
            <person name="Raible F."/>
            <person name="Bork P."/>
            <person name="Friedrich M."/>
            <person name="Walden K.K."/>
            <person name="Robertson H.M."/>
            <person name="Angeli S."/>
            <person name="Foret S."/>
            <person name="Bucher G."/>
            <person name="Schuetz S."/>
            <person name="Maleszka R."/>
            <person name="Wimmer E.A."/>
            <person name="Beeman R.W."/>
            <person name="Lorenzen M."/>
            <person name="Tomoyasu Y."/>
            <person name="Miller S.C."/>
            <person name="Grossmann D."/>
            <person name="Bucher G."/>
        </authorList>
    </citation>
    <scope>NUCLEOTIDE SEQUENCE [LARGE SCALE GENOMIC DNA]</scope>
    <source>
        <strain evidence="10 11">Georgia GA2</strain>
    </source>
</reference>
<feature type="compositionally biased region" description="Polar residues" evidence="8">
    <location>
        <begin position="500"/>
        <end position="527"/>
    </location>
</feature>
<keyword evidence="9" id="KW-1133">Transmembrane helix</keyword>
<dbReference type="InParanoid" id="D6WRQ7"/>
<dbReference type="GO" id="GO:0006260">
    <property type="term" value="P:DNA replication"/>
    <property type="evidence" value="ECO:0007669"/>
    <property type="project" value="InterPro"/>
</dbReference>
<reference evidence="10 11" key="2">
    <citation type="journal article" date="2010" name="Nucleic Acids Res.">
        <title>BeetleBase in 2010: revisions to provide comprehensive genomic information for Tribolium castaneum.</title>
        <authorList>
            <person name="Kim H.S."/>
            <person name="Murphy T."/>
            <person name="Xia J."/>
            <person name="Caragea D."/>
            <person name="Park Y."/>
            <person name="Beeman R.W."/>
            <person name="Lorenzen M.D."/>
            <person name="Butcher S."/>
            <person name="Manak J.R."/>
            <person name="Brown S.J."/>
        </authorList>
    </citation>
    <scope>GENOME REANNOTATION</scope>
    <source>
        <strain evidence="10 11">Georgia GA2</strain>
    </source>
</reference>
<dbReference type="GO" id="GO:0006281">
    <property type="term" value="P:DNA repair"/>
    <property type="evidence" value="ECO:0007669"/>
    <property type="project" value="UniProtKB-KW"/>
</dbReference>
<dbReference type="GO" id="GO:0000712">
    <property type="term" value="P:resolution of meiotic recombination intermediates"/>
    <property type="evidence" value="ECO:0000318"/>
    <property type="project" value="GO_Central"/>
</dbReference>
<comment type="subcellular location">
    <subcellularLocation>
        <location evidence="1">Nucleus</location>
    </subcellularLocation>
</comment>
<evidence type="ECO:0000256" key="6">
    <source>
        <dbReference type="ARBA" id="ARBA00023242"/>
    </source>
</evidence>
<keyword evidence="9" id="KW-0472">Membrane</keyword>
<dbReference type="InterPro" id="IPR018574">
    <property type="entry name" value="Structure-sp_endonuc_su_Slx4"/>
</dbReference>
<feature type="region of interest" description="Disordered" evidence="8">
    <location>
        <begin position="395"/>
        <end position="422"/>
    </location>
</feature>
<keyword evidence="6" id="KW-0539">Nucleus</keyword>
<evidence type="ECO:0000256" key="5">
    <source>
        <dbReference type="ARBA" id="ARBA00023204"/>
    </source>
</evidence>
<evidence type="ECO:0000256" key="8">
    <source>
        <dbReference type="SAM" id="MobiDB-lite"/>
    </source>
</evidence>
<gene>
    <name evidence="10" type="primary">AUGUSTUS-3.0.2_08786</name>
    <name evidence="10" type="ORF">TcasGA2_TC008786</name>
</gene>
<dbReference type="PANTHER" id="PTHR21541">
    <property type="entry name" value="BTB POZ DOMAIN CONTAINING 12"/>
    <property type="match status" value="1"/>
</dbReference>
<evidence type="ECO:0000256" key="3">
    <source>
        <dbReference type="ARBA" id="ARBA00022763"/>
    </source>
</evidence>
<dbReference type="Pfam" id="PF09494">
    <property type="entry name" value="Slx4"/>
    <property type="match status" value="1"/>
</dbReference>
<dbReference type="AlphaFoldDB" id="D6WRQ7"/>
<evidence type="ECO:0000256" key="4">
    <source>
        <dbReference type="ARBA" id="ARBA00023172"/>
    </source>
</evidence>
<keyword evidence="3" id="KW-0227">DNA damage</keyword>
<keyword evidence="5" id="KW-0234">DNA repair</keyword>
<organism evidence="10 11">
    <name type="scientific">Tribolium castaneum</name>
    <name type="common">Red flour beetle</name>
    <dbReference type="NCBI Taxonomy" id="7070"/>
    <lineage>
        <taxon>Eukaryota</taxon>
        <taxon>Metazoa</taxon>
        <taxon>Ecdysozoa</taxon>
        <taxon>Arthropoda</taxon>
        <taxon>Hexapoda</taxon>
        <taxon>Insecta</taxon>
        <taxon>Pterygota</taxon>
        <taxon>Neoptera</taxon>
        <taxon>Endopterygota</taxon>
        <taxon>Coleoptera</taxon>
        <taxon>Polyphaga</taxon>
        <taxon>Cucujiformia</taxon>
        <taxon>Tenebrionidae</taxon>
        <taxon>Tenebrionidae incertae sedis</taxon>
        <taxon>Tribolium</taxon>
    </lineage>
</organism>
<evidence type="ECO:0000256" key="7">
    <source>
        <dbReference type="ARBA" id="ARBA00029496"/>
    </source>
</evidence>
<comment type="similarity">
    <text evidence="2">Belongs to the SLX4 family.</text>
</comment>
<dbReference type="Proteomes" id="UP000007266">
    <property type="component" value="Linkage group 7"/>
</dbReference>
<proteinExistence type="inferred from homology"/>
<feature type="region of interest" description="Disordered" evidence="8">
    <location>
        <begin position="794"/>
        <end position="819"/>
    </location>
</feature>
<dbReference type="STRING" id="7070.D6WRQ7"/>